<dbReference type="OrthoDB" id="9766741at2"/>
<proteinExistence type="predicted"/>
<evidence type="ECO:0000313" key="10">
    <source>
        <dbReference type="Proteomes" id="UP000184164"/>
    </source>
</evidence>
<gene>
    <name evidence="9" type="ORF">SAMN05444274_101277</name>
</gene>
<keyword evidence="4" id="KW-0732">Signal</keyword>
<dbReference type="Gene3D" id="2.60.420.10">
    <property type="entry name" value="Maltose phosphorylase, domain 3"/>
    <property type="match status" value="1"/>
</dbReference>
<dbReference type="STRING" id="1484053.SAMN05444274_101277"/>
<dbReference type="EMBL" id="FQUM01000001">
    <property type="protein sequence ID" value="SHE40332.1"/>
    <property type="molecule type" value="Genomic_DNA"/>
</dbReference>
<dbReference type="InterPro" id="IPR008928">
    <property type="entry name" value="6-hairpin_glycosidase_sf"/>
</dbReference>
<dbReference type="InterPro" id="IPR016007">
    <property type="entry name" value="Alpha_rhamnosid"/>
</dbReference>
<dbReference type="PANTHER" id="PTHR33307">
    <property type="entry name" value="ALPHA-RHAMNOSIDASE (EUROFUNG)"/>
    <property type="match status" value="1"/>
</dbReference>
<reference evidence="9 10" key="1">
    <citation type="submission" date="2016-11" db="EMBL/GenBank/DDBJ databases">
        <authorList>
            <person name="Jaros S."/>
            <person name="Januszkiewicz K."/>
            <person name="Wedrychowicz H."/>
        </authorList>
    </citation>
    <scope>NUCLEOTIDE SEQUENCE [LARGE SCALE GENOMIC DNA]</scope>
    <source>
        <strain evidence="9 10">DSM 26910</strain>
    </source>
</reference>
<dbReference type="Pfam" id="PF17390">
    <property type="entry name" value="Bac_rhamnosid_C"/>
    <property type="match status" value="1"/>
</dbReference>
<dbReference type="Gene3D" id="2.60.40.10">
    <property type="entry name" value="Immunoglobulins"/>
    <property type="match status" value="1"/>
</dbReference>
<name>A0A1M4T718_9BACT</name>
<dbReference type="InterPro" id="IPR035398">
    <property type="entry name" value="Bac_rhamnosid_C"/>
</dbReference>
<accession>A0A1M4T718</accession>
<feature type="domain" description="Alpha-L-rhamnosidase six-hairpin glycosidase" evidence="7">
    <location>
        <begin position="470"/>
        <end position="808"/>
    </location>
</feature>
<protein>
    <recommendedName>
        <fullName evidence="2">alpha-L-rhamnosidase</fullName>
        <ecNumber evidence="2">3.2.1.40</ecNumber>
    </recommendedName>
</protein>
<dbReference type="EC" id="3.2.1.40" evidence="2"/>
<dbReference type="InterPro" id="IPR035396">
    <property type="entry name" value="Bac_rhamnosid6H"/>
</dbReference>
<keyword evidence="10" id="KW-1185">Reference proteome</keyword>
<dbReference type="AlphaFoldDB" id="A0A1M4T718"/>
<evidence type="ECO:0000259" key="6">
    <source>
        <dbReference type="Pfam" id="PF08531"/>
    </source>
</evidence>
<dbReference type="PROSITE" id="PS51257">
    <property type="entry name" value="PROKAR_LIPOPROTEIN"/>
    <property type="match status" value="1"/>
</dbReference>
<feature type="chain" id="PRO_5012838436" description="alpha-L-rhamnosidase" evidence="4">
    <location>
        <begin position="31"/>
        <end position="935"/>
    </location>
</feature>
<sequence>MKYLNRTKTNFWSVSLAILLGFLGCTPSDSDFPCNLRVEYLTEPLGVDVPQPRFSWQLQTGRRDVSQAAFQVIVGENLSEIEKGTGRIWDTGKVISSEMLNLEYKGIPLQSNTKYFWRVRVWMDENTSVWSEPSSFHTGILDKNEWQAQWITTQNEITDASPLFRKDFVVSKNVAEAYAYITACGFYEFFLNGEKVGDHVLDPGVTDYRKTILYSTYDVTSLLKEGTNAAGAMLGNGAWNLHKTEGRWSWGGGGTAFGNPLLWVQLMITYSDGSTELVVSDGTWKTAVGPVTFNNLYGGEDYNAQKELPGWASANFDDSHWLAVAEAEGLGGTLKSQLTPPIKVTQTLAPVKQINPEPGVFLFDLGQNIAGWWRVEIKGTPGQVIRIRGAETLNDSLFAKPLEDGDKLSTKFKYHAQTWTDYTLKSNEPESYEPRFFYTGFRYVEVVVSNKQNPEYLKIEGRVARSANERNGTFESSDSLLNRIYRAGVWSQMGNMQSYPTDCPHREKGAYNGDGQVIAETSMHDFHMAPFYTKWLNDMRDSQEENGRIPNTSPVLVGGMGGGVAWGSAYVLIPWWMYHYYGDARILQEHYPTMKRYLNYLRELGSKDEDPSEPYIIDNFDGYWYSLGEWCAPGSKNDCPNHPVVNTFYYYYNSLLFSKIANELGHLDDAKYFKTLSDTIKQHFNSKFFNTETALYGTDEAFQTYQLLALVGNLVPEGYQNKVFQTVVDDIKSRNDHLNTGIIGTKYLWPVLVEGGENELAYKIATQTTYPSFGYWIENGSTTLLEQWSGVNSHNHQMFGSITEYFYKFLAGIQSPMEGNTTNGYKQIHIEPVIPEGLNHVNASLETVAGTVVSNWKKQPESFFHEVKIPGNSSSTVVFSTPGDNSVTLWEGETKIWDDNRFIEGVAGVHDVKMEQGKLFVRTGSGTYHFRMGKK</sequence>
<dbReference type="Pfam" id="PF17389">
    <property type="entry name" value="Bac_rhamnosid6H"/>
    <property type="match status" value="1"/>
</dbReference>
<organism evidence="9 10">
    <name type="scientific">Mariniphaga anaerophila</name>
    <dbReference type="NCBI Taxonomy" id="1484053"/>
    <lineage>
        <taxon>Bacteria</taxon>
        <taxon>Pseudomonadati</taxon>
        <taxon>Bacteroidota</taxon>
        <taxon>Bacteroidia</taxon>
        <taxon>Marinilabiliales</taxon>
        <taxon>Prolixibacteraceae</taxon>
        <taxon>Mariniphaga</taxon>
    </lineage>
</organism>
<dbReference type="InterPro" id="IPR013737">
    <property type="entry name" value="Bac_rhamnosid_N"/>
</dbReference>
<dbReference type="InterPro" id="IPR012341">
    <property type="entry name" value="6hp_glycosidase-like_sf"/>
</dbReference>
<dbReference type="Gene3D" id="1.50.10.10">
    <property type="match status" value="1"/>
</dbReference>
<evidence type="ECO:0000256" key="3">
    <source>
        <dbReference type="ARBA" id="ARBA00022801"/>
    </source>
</evidence>
<evidence type="ECO:0000259" key="7">
    <source>
        <dbReference type="Pfam" id="PF17389"/>
    </source>
</evidence>
<dbReference type="GO" id="GO:0005975">
    <property type="term" value="P:carbohydrate metabolic process"/>
    <property type="evidence" value="ECO:0007669"/>
    <property type="project" value="InterPro"/>
</dbReference>
<evidence type="ECO:0000313" key="9">
    <source>
        <dbReference type="EMBL" id="SHE40332.1"/>
    </source>
</evidence>
<evidence type="ECO:0000259" key="5">
    <source>
        <dbReference type="Pfam" id="PF05592"/>
    </source>
</evidence>
<dbReference type="Proteomes" id="UP000184164">
    <property type="component" value="Unassembled WGS sequence"/>
</dbReference>
<feature type="domain" description="Alpha-L-rhamnosidase C-terminal" evidence="8">
    <location>
        <begin position="821"/>
        <end position="882"/>
    </location>
</feature>
<evidence type="ECO:0000256" key="4">
    <source>
        <dbReference type="SAM" id="SignalP"/>
    </source>
</evidence>
<dbReference type="InterPro" id="IPR013783">
    <property type="entry name" value="Ig-like_fold"/>
</dbReference>
<evidence type="ECO:0000256" key="2">
    <source>
        <dbReference type="ARBA" id="ARBA00012652"/>
    </source>
</evidence>
<dbReference type="RefSeq" id="WP_083570510.1">
    <property type="nucleotide sequence ID" value="NZ_FQUM01000001.1"/>
</dbReference>
<dbReference type="SUPFAM" id="SSF48208">
    <property type="entry name" value="Six-hairpin glycosidases"/>
    <property type="match status" value="1"/>
</dbReference>
<keyword evidence="3" id="KW-0378">Hydrolase</keyword>
<comment type="catalytic activity">
    <reaction evidence="1">
        <text>Hydrolysis of terminal non-reducing alpha-L-rhamnose residues in alpha-L-rhamnosides.</text>
        <dbReference type="EC" id="3.2.1.40"/>
    </reaction>
</comment>
<dbReference type="PIRSF" id="PIRSF010631">
    <property type="entry name" value="A-rhamnsds"/>
    <property type="match status" value="1"/>
</dbReference>
<dbReference type="PANTHER" id="PTHR33307:SF6">
    <property type="entry name" value="ALPHA-RHAMNOSIDASE (EUROFUNG)-RELATED"/>
    <property type="match status" value="1"/>
</dbReference>
<evidence type="ECO:0000256" key="1">
    <source>
        <dbReference type="ARBA" id="ARBA00001445"/>
    </source>
</evidence>
<dbReference type="Pfam" id="PF05592">
    <property type="entry name" value="Bac_rhamnosid"/>
    <property type="match status" value="1"/>
</dbReference>
<dbReference type="GO" id="GO:0030596">
    <property type="term" value="F:alpha-L-rhamnosidase activity"/>
    <property type="evidence" value="ECO:0007669"/>
    <property type="project" value="UniProtKB-EC"/>
</dbReference>
<evidence type="ECO:0000259" key="8">
    <source>
        <dbReference type="Pfam" id="PF17390"/>
    </source>
</evidence>
<feature type="domain" description="Bacterial alpha-L-rhamnosidase N-terminal" evidence="6">
    <location>
        <begin position="172"/>
        <end position="346"/>
    </location>
</feature>
<dbReference type="Pfam" id="PF08531">
    <property type="entry name" value="Bac_rhamnosid_N"/>
    <property type="match status" value="1"/>
</dbReference>
<dbReference type="Pfam" id="PF25788">
    <property type="entry name" value="Ig_Rha78A_N"/>
    <property type="match status" value="1"/>
</dbReference>
<feature type="signal peptide" evidence="4">
    <location>
        <begin position="1"/>
        <end position="30"/>
    </location>
</feature>
<dbReference type="InterPro" id="IPR008902">
    <property type="entry name" value="Rhamnosid_concanavalin"/>
</dbReference>
<dbReference type="Gene3D" id="2.60.120.260">
    <property type="entry name" value="Galactose-binding domain-like"/>
    <property type="match status" value="2"/>
</dbReference>
<feature type="domain" description="Alpha-L-rhamnosidase concanavalin-like" evidence="5">
    <location>
        <begin position="357"/>
        <end position="463"/>
    </location>
</feature>